<reference evidence="2" key="1">
    <citation type="submission" date="2016-02" db="EMBL/GenBank/DDBJ databases">
        <authorList>
            <person name="Wibberg D."/>
        </authorList>
    </citation>
    <scope>NUCLEOTIDE SEQUENCE [LARGE SCALE GENOMIC DNA]</scope>
</reference>
<name>A0A1C3NTQ7_9ACTN</name>
<accession>A0A1C3NTQ7</accession>
<evidence type="ECO:0000313" key="2">
    <source>
        <dbReference type="Proteomes" id="UP000199013"/>
    </source>
</evidence>
<keyword evidence="2" id="KW-1185">Reference proteome</keyword>
<gene>
    <name evidence="1" type="ORF">FDG2_0547</name>
</gene>
<evidence type="ECO:0000313" key="1">
    <source>
        <dbReference type="EMBL" id="SBW18155.1"/>
    </source>
</evidence>
<proteinExistence type="predicted"/>
<sequence length="79" mass="8694">MAAGAAAAIAVRKFRNVRTRNELTIPIVSQALDRTQPLLPIEFNSCEKRTHDYVRHGTTILLVALNLATACACGHRPLR</sequence>
<dbReference type="EMBL" id="FLUV01000215">
    <property type="protein sequence ID" value="SBW18155.1"/>
    <property type="molecule type" value="Genomic_DNA"/>
</dbReference>
<organism evidence="1 2">
    <name type="scientific">Candidatus Protofrankia californiensis</name>
    <dbReference type="NCBI Taxonomy" id="1839754"/>
    <lineage>
        <taxon>Bacteria</taxon>
        <taxon>Bacillati</taxon>
        <taxon>Actinomycetota</taxon>
        <taxon>Actinomycetes</taxon>
        <taxon>Frankiales</taxon>
        <taxon>Frankiaceae</taxon>
        <taxon>Protofrankia</taxon>
    </lineage>
</organism>
<protein>
    <submittedName>
        <fullName evidence="1">Uncharacterized protein</fullName>
    </submittedName>
</protein>
<dbReference type="Proteomes" id="UP000199013">
    <property type="component" value="Unassembled WGS sequence"/>
</dbReference>
<dbReference type="AlphaFoldDB" id="A0A1C3NTQ7"/>